<dbReference type="InterPro" id="IPR039024">
    <property type="entry name" value="RTC4"/>
</dbReference>
<evidence type="ECO:0000256" key="7">
    <source>
        <dbReference type="ARBA" id="ARBA00023242"/>
    </source>
</evidence>
<comment type="similarity">
    <text evidence="4">Belongs to the RTC4 family.</text>
</comment>
<keyword evidence="7" id="KW-0539">Nucleus</keyword>
<sequence>MYTTNRENSNKDNDDLDVTVSDVCPYCEEKLPSFLSTKLKELLVKYQGKKLNVVEQFKFCRIHIAETKIIPDGVEKGYLMEIDFSAIPKRVEIFRSDLLDICKKKVKSVYRENVMRAYREIGKNKANTPMGIMNRIENFQPGYYGLRGAVIIAETLRTLFIDTKILTKSLASPQTPMEYLQEVLIPEAAVRLIQEDYKGIQIENVREIMLQSVHFGAVVHDE</sequence>
<protein>
    <recommendedName>
        <fullName evidence="5">Restriction of telomere capping protein 4</fullName>
    </recommendedName>
</protein>
<evidence type="ECO:0000256" key="3">
    <source>
        <dbReference type="ARBA" id="ARBA00004496"/>
    </source>
</evidence>
<evidence type="ECO:0000259" key="8">
    <source>
        <dbReference type="SMART" id="SM01312"/>
    </source>
</evidence>
<comment type="caution">
    <text evidence="9">The sequence shown here is derived from an EMBL/GenBank/DDBJ whole genome shotgun (WGS) entry which is preliminary data.</text>
</comment>
<dbReference type="Pfam" id="PF14474">
    <property type="entry name" value="RTC4"/>
    <property type="match status" value="1"/>
</dbReference>
<keyword evidence="6" id="KW-0963">Cytoplasm</keyword>
<dbReference type="HOGENOM" id="CLU_084508_0_0_1"/>
<reference evidence="9 10" key="1">
    <citation type="submission" date="2014-02" db="EMBL/GenBank/DDBJ databases">
        <title>Single nucleus genome sequencing reveals high similarity among nuclei of an endomycorrhizal fungus.</title>
        <authorList>
            <person name="Lin K."/>
            <person name="Geurts R."/>
            <person name="Zhang Z."/>
            <person name="Limpens E."/>
            <person name="Saunders D.G."/>
            <person name="Mu D."/>
            <person name="Pang E."/>
            <person name="Cao H."/>
            <person name="Cha H."/>
            <person name="Lin T."/>
            <person name="Zhou Q."/>
            <person name="Shang Y."/>
            <person name="Li Y."/>
            <person name="Ivanov S."/>
            <person name="Sharma T."/>
            <person name="Velzen R.V."/>
            <person name="Ruijter N.D."/>
            <person name="Aanen D.K."/>
            <person name="Win J."/>
            <person name="Kamoun S."/>
            <person name="Bisseling T."/>
            <person name="Huang S."/>
        </authorList>
    </citation>
    <scope>NUCLEOTIDE SEQUENCE [LARGE SCALE GENOMIC DNA]</scope>
    <source>
        <strain evidence="10">DAOM197198w</strain>
    </source>
</reference>
<feature type="domain" description="Restriction of telomere capping protein 4 C-terminal" evidence="8">
    <location>
        <begin position="98"/>
        <end position="222"/>
    </location>
</feature>
<dbReference type="GO" id="GO:0005634">
    <property type="term" value="C:nucleus"/>
    <property type="evidence" value="ECO:0007669"/>
    <property type="project" value="UniProtKB-SubCell"/>
</dbReference>
<evidence type="ECO:0000256" key="1">
    <source>
        <dbReference type="ARBA" id="ARBA00002738"/>
    </source>
</evidence>
<accession>A0A015L1Q5</accession>
<evidence type="ECO:0000313" key="9">
    <source>
        <dbReference type="EMBL" id="EXX66306.1"/>
    </source>
</evidence>
<dbReference type="InterPro" id="IPR028094">
    <property type="entry name" value="RTC4_C"/>
</dbReference>
<dbReference type="Proteomes" id="UP000022910">
    <property type="component" value="Unassembled WGS sequence"/>
</dbReference>
<keyword evidence="10" id="KW-1185">Reference proteome</keyword>
<dbReference type="EMBL" id="JEMT01019164">
    <property type="protein sequence ID" value="EXX66306.1"/>
    <property type="molecule type" value="Genomic_DNA"/>
</dbReference>
<organism evidence="9 10">
    <name type="scientific">Rhizophagus irregularis (strain DAOM 197198w)</name>
    <name type="common">Glomus intraradices</name>
    <dbReference type="NCBI Taxonomy" id="1432141"/>
    <lineage>
        <taxon>Eukaryota</taxon>
        <taxon>Fungi</taxon>
        <taxon>Fungi incertae sedis</taxon>
        <taxon>Mucoromycota</taxon>
        <taxon>Glomeromycotina</taxon>
        <taxon>Glomeromycetes</taxon>
        <taxon>Glomerales</taxon>
        <taxon>Glomeraceae</taxon>
        <taxon>Rhizophagus</taxon>
    </lineage>
</organism>
<dbReference type="OMA" id="MAVMARF"/>
<evidence type="ECO:0000256" key="4">
    <source>
        <dbReference type="ARBA" id="ARBA00009461"/>
    </source>
</evidence>
<evidence type="ECO:0000256" key="5">
    <source>
        <dbReference type="ARBA" id="ARBA00015162"/>
    </source>
</evidence>
<dbReference type="AlphaFoldDB" id="A0A015L1Q5"/>
<gene>
    <name evidence="9" type="ORF">RirG_125070</name>
</gene>
<evidence type="ECO:0000313" key="10">
    <source>
        <dbReference type="Proteomes" id="UP000022910"/>
    </source>
</evidence>
<dbReference type="PANTHER" id="PTHR41391">
    <property type="entry name" value="RESTRICTION OF TELOMERE CAPPING PROTEIN 4"/>
    <property type="match status" value="1"/>
</dbReference>
<dbReference type="GO" id="GO:0005737">
    <property type="term" value="C:cytoplasm"/>
    <property type="evidence" value="ECO:0007669"/>
    <property type="project" value="UniProtKB-SubCell"/>
</dbReference>
<evidence type="ECO:0000256" key="2">
    <source>
        <dbReference type="ARBA" id="ARBA00004123"/>
    </source>
</evidence>
<comment type="function">
    <text evidence="1">May be involved in a process influencing telomere capping.</text>
</comment>
<dbReference type="OrthoDB" id="128308at2759"/>
<dbReference type="STRING" id="1432141.A0A015L1Q5"/>
<dbReference type="PANTHER" id="PTHR41391:SF1">
    <property type="entry name" value="RESTRICTION OF TELOMERE CAPPING PROTEIN 4"/>
    <property type="match status" value="1"/>
</dbReference>
<comment type="subcellular location">
    <subcellularLocation>
        <location evidence="3">Cytoplasm</location>
    </subcellularLocation>
    <subcellularLocation>
        <location evidence="2">Nucleus</location>
    </subcellularLocation>
</comment>
<proteinExistence type="inferred from homology"/>
<name>A0A015L1Q5_RHIIW</name>
<dbReference type="SMART" id="SM01312">
    <property type="entry name" value="RTC4"/>
    <property type="match status" value="1"/>
</dbReference>
<evidence type="ECO:0000256" key="6">
    <source>
        <dbReference type="ARBA" id="ARBA00022490"/>
    </source>
</evidence>